<dbReference type="RefSeq" id="WP_076401707.1">
    <property type="nucleotide sequence ID" value="NZ_FTOA01000007.1"/>
</dbReference>
<dbReference type="InterPro" id="IPR040285">
    <property type="entry name" value="ProX/PRXD1"/>
</dbReference>
<accession>A0A1N7PMW6</accession>
<comment type="similarity">
    <text evidence="1">Belongs to the PRORSD1 family.</text>
</comment>
<dbReference type="InterPro" id="IPR036754">
    <property type="entry name" value="YbaK/aa-tRNA-synt-asso_dom_sf"/>
</dbReference>
<dbReference type="CDD" id="cd04335">
    <property type="entry name" value="PrdX_deacylase"/>
    <property type="match status" value="1"/>
</dbReference>
<evidence type="ECO:0000256" key="1">
    <source>
        <dbReference type="ARBA" id="ARBA00010201"/>
    </source>
</evidence>
<evidence type="ECO:0000313" key="3">
    <source>
        <dbReference type="EMBL" id="SIT11975.1"/>
    </source>
</evidence>
<dbReference type="GO" id="GO:0002161">
    <property type="term" value="F:aminoacyl-tRNA deacylase activity"/>
    <property type="evidence" value="ECO:0007669"/>
    <property type="project" value="InterPro"/>
</dbReference>
<protein>
    <submittedName>
        <fullName evidence="3">Ala-tRNA(Pro) hydrolase</fullName>
    </submittedName>
</protein>
<gene>
    <name evidence="3" type="ORF">SAMN05421779_107106</name>
</gene>
<dbReference type="Proteomes" id="UP000185678">
    <property type="component" value="Unassembled WGS sequence"/>
</dbReference>
<dbReference type="Pfam" id="PF04073">
    <property type="entry name" value="tRNA_edit"/>
    <property type="match status" value="1"/>
</dbReference>
<reference evidence="3 4" key="1">
    <citation type="submission" date="2017-01" db="EMBL/GenBank/DDBJ databases">
        <authorList>
            <person name="Mah S.A."/>
            <person name="Swanson W.J."/>
            <person name="Moy G.W."/>
            <person name="Vacquier V.D."/>
        </authorList>
    </citation>
    <scope>NUCLEOTIDE SEQUENCE [LARGE SCALE GENOMIC DNA]</scope>
    <source>
        <strain evidence="3 4">DSM 11589</strain>
    </source>
</reference>
<dbReference type="OrthoDB" id="5145315at2"/>
<dbReference type="Gene3D" id="3.90.960.10">
    <property type="entry name" value="YbaK/aminoacyl-tRNA synthetase-associated domain"/>
    <property type="match status" value="1"/>
</dbReference>
<dbReference type="STRING" id="80876.SAMN05421779_107106"/>
<feature type="domain" description="YbaK/aminoacyl-tRNA synthetase-associated" evidence="2">
    <location>
        <begin position="27"/>
        <end position="153"/>
    </location>
</feature>
<organism evidence="3 4">
    <name type="scientific">Insolitispirillum peregrinum</name>
    <dbReference type="NCBI Taxonomy" id="80876"/>
    <lineage>
        <taxon>Bacteria</taxon>
        <taxon>Pseudomonadati</taxon>
        <taxon>Pseudomonadota</taxon>
        <taxon>Alphaproteobacteria</taxon>
        <taxon>Rhodospirillales</taxon>
        <taxon>Novispirillaceae</taxon>
        <taxon>Insolitispirillum</taxon>
    </lineage>
</organism>
<dbReference type="SUPFAM" id="SSF55826">
    <property type="entry name" value="YbaK/ProRS associated domain"/>
    <property type="match status" value="1"/>
</dbReference>
<dbReference type="InterPro" id="IPR007214">
    <property type="entry name" value="YbaK/aa-tRNA-synth-assoc-dom"/>
</dbReference>
<proteinExistence type="inferred from homology"/>
<dbReference type="AlphaFoldDB" id="A0A1N7PMW6"/>
<dbReference type="EMBL" id="FTOA01000007">
    <property type="protein sequence ID" value="SIT11975.1"/>
    <property type="molecule type" value="Genomic_DNA"/>
</dbReference>
<sequence length="167" mass="18641">MTDRSSARQALFAFLEQLGITTSTIDHPPIFTVEDGAEHWADIPGVHCKNLFLCDAKKAMWLVVCPTDRTIDLKTLPDRIGSKRLSFGSADRLRRVLAVEPGSVTPFALFNDRATPSLTVVLDQWMMQQPVLNYHPLENTATTTISNHDLRRFVAACGHPCHEVDLT</sequence>
<keyword evidence="3" id="KW-0378">Hydrolase</keyword>
<dbReference type="PANTHER" id="PTHR31423:SF3">
    <property type="entry name" value="PROLYL-TRNA SYNTHETASE ASSOCIATED DOMAIN-CONTAINING PROTEIN 1-RELATED"/>
    <property type="match status" value="1"/>
</dbReference>
<dbReference type="FunFam" id="3.90.960.10:FF:000005">
    <property type="entry name" value="Putative prolyl-tRNA synthetase"/>
    <property type="match status" value="1"/>
</dbReference>
<evidence type="ECO:0000313" key="4">
    <source>
        <dbReference type="Proteomes" id="UP000185678"/>
    </source>
</evidence>
<name>A0A1N7PMW6_9PROT</name>
<keyword evidence="4" id="KW-1185">Reference proteome</keyword>
<dbReference type="PANTHER" id="PTHR31423">
    <property type="entry name" value="YBAK DOMAIN-CONTAINING PROTEIN"/>
    <property type="match status" value="1"/>
</dbReference>
<evidence type="ECO:0000259" key="2">
    <source>
        <dbReference type="Pfam" id="PF04073"/>
    </source>
</evidence>